<comment type="caution">
    <text evidence="2">The sequence shown here is derived from an EMBL/GenBank/DDBJ whole genome shotgun (WGS) entry which is preliminary data.</text>
</comment>
<dbReference type="STRING" id="742766.HMPREF9455_03057"/>
<sequence>MKKIFKNIVLGCLLAFSSMVYSQDNNSELNKLIETALANNKELSSYQLQSESSKANIGTAFDIDKTTVYYGYDENNMAPNDKALKVFGVEQTFSFPTVYGAKRSVYKSQWEQNKALYEIQKNKLILDISLVYEQIVYTQNKEKMYTELDSLYSAFSKAGSRKFELGESNYLEKITAEAKSKQIYTTLIQLKSQKQAFYEQLKSLVQSEENFQVVNDRLSLLYLENASIGKELHKKYLETTSNTYSSQLKLQNQNWLPDLSIELFTGTNKNLGYRQNGFQIGIAIPLFFNGNLSKRKTAKLEQQSWEAMRNNREIKMESFYMQKQAELNQHREMIKYYTENGQSLSKEIIKTANMSYKNGEIDFFQYIQSMENAISIEVDYLNNVLAYNTSYLELHYFNFNE</sequence>
<dbReference type="SUPFAM" id="SSF56954">
    <property type="entry name" value="Outer membrane efflux proteins (OEP)"/>
    <property type="match status" value="1"/>
</dbReference>
<dbReference type="GO" id="GO:0015562">
    <property type="term" value="F:efflux transmembrane transporter activity"/>
    <property type="evidence" value="ECO:0007669"/>
    <property type="project" value="InterPro"/>
</dbReference>
<reference evidence="2 3" key="1">
    <citation type="submission" date="2011-04" db="EMBL/GenBank/DDBJ databases">
        <title>The Genome Sequence of Dysgonomonas gadei ATCC BAA-286.</title>
        <authorList>
            <consortium name="The Broad Institute Genome Sequencing Platform"/>
            <person name="Earl A."/>
            <person name="Ward D."/>
            <person name="Feldgarden M."/>
            <person name="Gevers D."/>
            <person name="Pudlo N."/>
            <person name="Martens E."/>
            <person name="Allen-Vercoe E."/>
            <person name="Young S.K."/>
            <person name="Zeng Q."/>
            <person name="Gargeya S."/>
            <person name="Fitzgerald M."/>
            <person name="Haas B."/>
            <person name="Abouelleil A."/>
            <person name="Alvarado L."/>
            <person name="Arachchi H.M."/>
            <person name="Berlin A."/>
            <person name="Brown A."/>
            <person name="Chapman S.B."/>
            <person name="Chen Z."/>
            <person name="Dunbar C."/>
            <person name="Freedman E."/>
            <person name="Gearin G."/>
            <person name="Gellesch M."/>
            <person name="Goldberg J."/>
            <person name="Griggs A."/>
            <person name="Gujja S."/>
            <person name="Heiman D."/>
            <person name="Howarth C."/>
            <person name="Larson L."/>
            <person name="Lui A."/>
            <person name="MacDonald P.J.P."/>
            <person name="Mehta T."/>
            <person name="Montmayeur A."/>
            <person name="Murphy C."/>
            <person name="Neiman D."/>
            <person name="Pearson M."/>
            <person name="Priest M."/>
            <person name="Roberts A."/>
            <person name="Saif S."/>
            <person name="Shea T."/>
            <person name="Shenoy N."/>
            <person name="Sisk P."/>
            <person name="Stolte C."/>
            <person name="Sykes S."/>
            <person name="Yandava C."/>
            <person name="Wortman J."/>
            <person name="Nusbaum C."/>
            <person name="Birren B."/>
        </authorList>
    </citation>
    <scope>NUCLEOTIDE SEQUENCE [LARGE SCALE GENOMIC DNA]</scope>
    <source>
        <strain evidence="2 3">ATCC BAA-286</strain>
    </source>
</reference>
<proteinExistence type="predicted"/>
<dbReference type="eggNOG" id="COG1538">
    <property type="taxonomic scope" value="Bacteria"/>
</dbReference>
<dbReference type="Proteomes" id="UP000004913">
    <property type="component" value="Unassembled WGS sequence"/>
</dbReference>
<accession>F5J140</accession>
<feature type="signal peptide" evidence="1">
    <location>
        <begin position="1"/>
        <end position="22"/>
    </location>
</feature>
<evidence type="ECO:0008006" key="4">
    <source>
        <dbReference type="Google" id="ProtNLM"/>
    </source>
</evidence>
<evidence type="ECO:0000313" key="2">
    <source>
        <dbReference type="EMBL" id="EGK00783.1"/>
    </source>
</evidence>
<evidence type="ECO:0000256" key="1">
    <source>
        <dbReference type="SAM" id="SignalP"/>
    </source>
</evidence>
<dbReference type="Gene3D" id="1.20.1600.10">
    <property type="entry name" value="Outer membrane efflux proteins (OEP)"/>
    <property type="match status" value="1"/>
</dbReference>
<evidence type="ECO:0000313" key="3">
    <source>
        <dbReference type="Proteomes" id="UP000004913"/>
    </source>
</evidence>
<feature type="chain" id="PRO_5003325664" description="Outer membrane efflux protein" evidence="1">
    <location>
        <begin position="23"/>
        <end position="401"/>
    </location>
</feature>
<gene>
    <name evidence="2" type="ORF">HMPREF9455_03057</name>
</gene>
<name>F5J140_9BACT</name>
<dbReference type="HOGENOM" id="CLU_054525_0_0_10"/>
<dbReference type="AlphaFoldDB" id="F5J140"/>
<keyword evidence="1" id="KW-0732">Signal</keyword>
<keyword evidence="3" id="KW-1185">Reference proteome</keyword>
<dbReference type="RefSeq" id="WP_006800590.1">
    <property type="nucleotide sequence ID" value="NZ_GL891986.1"/>
</dbReference>
<protein>
    <recommendedName>
        <fullName evidence="4">Outer membrane efflux protein</fullName>
    </recommendedName>
</protein>
<organism evidence="2 3">
    <name type="scientific">Dysgonomonas gadei ATCC BAA-286</name>
    <dbReference type="NCBI Taxonomy" id="742766"/>
    <lineage>
        <taxon>Bacteria</taxon>
        <taxon>Pseudomonadati</taxon>
        <taxon>Bacteroidota</taxon>
        <taxon>Bacteroidia</taxon>
        <taxon>Bacteroidales</taxon>
        <taxon>Dysgonomonadaceae</taxon>
        <taxon>Dysgonomonas</taxon>
    </lineage>
</organism>
<dbReference type="EMBL" id="ADLV01000035">
    <property type="protein sequence ID" value="EGK00783.1"/>
    <property type="molecule type" value="Genomic_DNA"/>
</dbReference>